<sequence>MHTHNEKPGSVCTTFPANIGVLLITIDYSNFK</sequence>
<gene>
    <name evidence="1" type="ordered locus">Niako_2418</name>
</gene>
<dbReference type="HOGENOM" id="CLU_3390441_0_0_10"/>
<accession>G8TM00</accession>
<evidence type="ECO:0000313" key="2">
    <source>
        <dbReference type="Proteomes" id="UP000005438"/>
    </source>
</evidence>
<name>G8TM00_NIAKG</name>
<evidence type="ECO:0000313" key="1">
    <source>
        <dbReference type="EMBL" id="AEV98760.1"/>
    </source>
</evidence>
<proteinExistence type="predicted"/>
<dbReference type="AlphaFoldDB" id="G8TM00"/>
<reference evidence="1 2" key="1">
    <citation type="submission" date="2011-12" db="EMBL/GenBank/DDBJ databases">
        <title>The complete genome of Niastella koreensis GR20-10.</title>
        <authorList>
            <consortium name="US DOE Joint Genome Institute (JGI-PGF)"/>
            <person name="Lucas S."/>
            <person name="Han J."/>
            <person name="Lapidus A."/>
            <person name="Bruce D."/>
            <person name="Goodwin L."/>
            <person name="Pitluck S."/>
            <person name="Peters L."/>
            <person name="Kyrpides N."/>
            <person name="Mavromatis K."/>
            <person name="Ivanova N."/>
            <person name="Mikhailova N."/>
            <person name="Davenport K."/>
            <person name="Saunders E."/>
            <person name="Detter J.C."/>
            <person name="Tapia R."/>
            <person name="Han C."/>
            <person name="Land M."/>
            <person name="Hauser L."/>
            <person name="Markowitz V."/>
            <person name="Cheng J.-F."/>
            <person name="Hugenholtz P."/>
            <person name="Woyke T."/>
            <person name="Wu D."/>
            <person name="Tindall B."/>
            <person name="Pomrenke H."/>
            <person name="Brambilla E."/>
            <person name="Klenk H.-P."/>
            <person name="Eisen J.A."/>
        </authorList>
    </citation>
    <scope>NUCLEOTIDE SEQUENCE [LARGE SCALE GENOMIC DNA]</scope>
    <source>
        <strain evidence="2">DSM 17620 / KACC 11465 / NBRC 106392 / GR20-10</strain>
    </source>
</reference>
<dbReference type="KEGG" id="nko:Niako_2418"/>
<dbReference type="STRING" id="700598.Niako_2418"/>
<organism evidence="1 2">
    <name type="scientific">Niastella koreensis (strain DSM 17620 / KACC 11465 / NBRC 106392 / GR20-10)</name>
    <dbReference type="NCBI Taxonomy" id="700598"/>
    <lineage>
        <taxon>Bacteria</taxon>
        <taxon>Pseudomonadati</taxon>
        <taxon>Bacteroidota</taxon>
        <taxon>Chitinophagia</taxon>
        <taxon>Chitinophagales</taxon>
        <taxon>Chitinophagaceae</taxon>
        <taxon>Niastella</taxon>
    </lineage>
</organism>
<dbReference type="EMBL" id="CP003178">
    <property type="protein sequence ID" value="AEV98760.1"/>
    <property type="molecule type" value="Genomic_DNA"/>
</dbReference>
<protein>
    <submittedName>
        <fullName evidence="1">Uncharacterized protein</fullName>
    </submittedName>
</protein>
<dbReference type="Proteomes" id="UP000005438">
    <property type="component" value="Chromosome"/>
</dbReference>